<accession>A0A398CUV2</accession>
<gene>
    <name evidence="3" type="ORF">D3H35_02570</name>
</gene>
<dbReference type="Proteomes" id="UP000266340">
    <property type="component" value="Unassembled WGS sequence"/>
</dbReference>
<dbReference type="InterPro" id="IPR036250">
    <property type="entry name" value="AcylCo_DH-like_C"/>
</dbReference>
<evidence type="ECO:0000313" key="4">
    <source>
        <dbReference type="Proteomes" id="UP000266340"/>
    </source>
</evidence>
<keyword evidence="1" id="KW-0560">Oxidoreductase</keyword>
<name>A0A398CUV2_9BACL</name>
<reference evidence="3 4" key="1">
    <citation type="submission" date="2018-09" db="EMBL/GenBank/DDBJ databases">
        <title>Cohnella cavernae sp. nov., isolated from a karst cave.</title>
        <authorList>
            <person name="Zhu H."/>
        </authorList>
    </citation>
    <scope>NUCLEOTIDE SEQUENCE [LARGE SCALE GENOMIC DNA]</scope>
    <source>
        <strain evidence="3 4">K2E09-144</strain>
    </source>
</reference>
<dbReference type="Pfam" id="PF08028">
    <property type="entry name" value="Acyl-CoA_dh_2"/>
    <property type="match status" value="1"/>
</dbReference>
<dbReference type="OrthoDB" id="571684at2"/>
<organism evidence="3 4">
    <name type="scientific">Cohnella faecalis</name>
    <dbReference type="NCBI Taxonomy" id="2315694"/>
    <lineage>
        <taxon>Bacteria</taxon>
        <taxon>Bacillati</taxon>
        <taxon>Bacillota</taxon>
        <taxon>Bacilli</taxon>
        <taxon>Bacillales</taxon>
        <taxon>Paenibacillaceae</taxon>
        <taxon>Cohnella</taxon>
    </lineage>
</organism>
<comment type="caution">
    <text evidence="3">The sequence shown here is derived from an EMBL/GenBank/DDBJ whole genome shotgun (WGS) entry which is preliminary data.</text>
</comment>
<dbReference type="SUPFAM" id="SSF47203">
    <property type="entry name" value="Acyl-CoA dehydrogenase C-terminal domain-like"/>
    <property type="match status" value="1"/>
</dbReference>
<dbReference type="AlphaFoldDB" id="A0A398CUV2"/>
<evidence type="ECO:0000313" key="3">
    <source>
        <dbReference type="EMBL" id="RIE05039.1"/>
    </source>
</evidence>
<protein>
    <recommendedName>
        <fullName evidence="2">Acyl-CoA dehydrogenase C-terminal domain-containing protein</fullName>
    </recommendedName>
</protein>
<keyword evidence="4" id="KW-1185">Reference proteome</keyword>
<proteinExistence type="predicted"/>
<dbReference type="EMBL" id="QXJM01000016">
    <property type="protein sequence ID" value="RIE05039.1"/>
    <property type="molecule type" value="Genomic_DNA"/>
</dbReference>
<evidence type="ECO:0000256" key="1">
    <source>
        <dbReference type="ARBA" id="ARBA00023002"/>
    </source>
</evidence>
<feature type="domain" description="Acyl-CoA dehydrogenase C-terminal" evidence="2">
    <location>
        <begin position="1"/>
        <end position="84"/>
    </location>
</feature>
<dbReference type="InterPro" id="IPR013107">
    <property type="entry name" value="Acyl-CoA_DH_C"/>
</dbReference>
<sequence>MSAKLAASRQLVLHAARLLQAYQETPELLPSVRAAASHAKIIATETALEVTSGIFQTMGARAATRENNFDMYYRNARTLTLHDPVDKHRETVGRLQLVEL</sequence>
<dbReference type="GO" id="GO:0016627">
    <property type="term" value="F:oxidoreductase activity, acting on the CH-CH group of donors"/>
    <property type="evidence" value="ECO:0007669"/>
    <property type="project" value="InterPro"/>
</dbReference>
<dbReference type="Gene3D" id="1.20.140.10">
    <property type="entry name" value="Butyryl-CoA Dehydrogenase, subunit A, domain 3"/>
    <property type="match status" value="1"/>
</dbReference>
<evidence type="ECO:0000259" key="2">
    <source>
        <dbReference type="Pfam" id="PF08028"/>
    </source>
</evidence>